<evidence type="ECO:0000313" key="1">
    <source>
        <dbReference type="EMBL" id="MBC5724742.1"/>
    </source>
</evidence>
<dbReference type="AlphaFoldDB" id="A0A923LUU4"/>
<accession>A0A923LUU4</accession>
<organism evidence="1 2">
    <name type="scientific">Agathobaculum faecis</name>
    <dbReference type="NCBI Taxonomy" id="2763013"/>
    <lineage>
        <taxon>Bacteria</taxon>
        <taxon>Bacillati</taxon>
        <taxon>Bacillota</taxon>
        <taxon>Clostridia</taxon>
        <taxon>Eubacteriales</taxon>
        <taxon>Butyricicoccaceae</taxon>
        <taxon>Agathobaculum</taxon>
    </lineage>
</organism>
<sequence length="76" mass="8644">MESKNRRLVMEQAFTLASGRKAVCRIYDDENTVPKSNAEEHQRCVDRMKEVAANIFMRAELAKQQKESAQGGGNRD</sequence>
<dbReference type="EMBL" id="JACOPL010000003">
    <property type="protein sequence ID" value="MBC5724742.1"/>
    <property type="molecule type" value="Genomic_DNA"/>
</dbReference>
<comment type="caution">
    <text evidence="1">The sequence shown here is derived from an EMBL/GenBank/DDBJ whole genome shotgun (WGS) entry which is preliminary data.</text>
</comment>
<reference evidence="1" key="1">
    <citation type="submission" date="2020-08" db="EMBL/GenBank/DDBJ databases">
        <title>Genome public.</title>
        <authorList>
            <person name="Liu C."/>
            <person name="Sun Q."/>
        </authorList>
    </citation>
    <scope>NUCLEOTIDE SEQUENCE</scope>
    <source>
        <strain evidence="1">NSJ-28</strain>
    </source>
</reference>
<dbReference type="Proteomes" id="UP000606499">
    <property type="component" value="Unassembled WGS sequence"/>
</dbReference>
<name>A0A923LUU4_9FIRM</name>
<dbReference type="RefSeq" id="WP_054327765.1">
    <property type="nucleotide sequence ID" value="NZ_JACOPL010000003.1"/>
</dbReference>
<gene>
    <name evidence="1" type="ORF">H8S45_04610</name>
</gene>
<protein>
    <submittedName>
        <fullName evidence="1">Uncharacterized protein</fullName>
    </submittedName>
</protein>
<proteinExistence type="predicted"/>
<keyword evidence="2" id="KW-1185">Reference proteome</keyword>
<evidence type="ECO:0000313" key="2">
    <source>
        <dbReference type="Proteomes" id="UP000606499"/>
    </source>
</evidence>